<evidence type="ECO:0000313" key="3">
    <source>
        <dbReference type="Proteomes" id="UP000239549"/>
    </source>
</evidence>
<feature type="domain" description="SAF" evidence="1">
    <location>
        <begin position="44"/>
        <end position="106"/>
    </location>
</feature>
<accession>A0A2L2XJ67</accession>
<organism evidence="2 3">
    <name type="scientific">Desulfocucumis palustris</name>
    <dbReference type="NCBI Taxonomy" id="1898651"/>
    <lineage>
        <taxon>Bacteria</taxon>
        <taxon>Bacillati</taxon>
        <taxon>Bacillota</taxon>
        <taxon>Clostridia</taxon>
        <taxon>Eubacteriales</taxon>
        <taxon>Desulfocucumaceae</taxon>
        <taxon>Desulfocucumis</taxon>
    </lineage>
</organism>
<dbReference type="NCBIfam" id="TIGR03177">
    <property type="entry name" value="pilus_cpaB"/>
    <property type="match status" value="1"/>
</dbReference>
<evidence type="ECO:0000313" key="2">
    <source>
        <dbReference type="EMBL" id="GBF33971.1"/>
    </source>
</evidence>
<evidence type="ECO:0000259" key="1">
    <source>
        <dbReference type="SMART" id="SM00858"/>
    </source>
</evidence>
<dbReference type="OrthoDB" id="2037472at2"/>
<reference evidence="3" key="1">
    <citation type="submission" date="2018-02" db="EMBL/GenBank/DDBJ databases">
        <title>Genome sequence of Desulfocucumis palustris strain NAW-5.</title>
        <authorList>
            <person name="Watanabe M."/>
            <person name="Kojima H."/>
            <person name="Fukui M."/>
        </authorList>
    </citation>
    <scope>NUCLEOTIDE SEQUENCE [LARGE SCALE GENOMIC DNA]</scope>
    <source>
        <strain evidence="3">NAW-5</strain>
    </source>
</reference>
<gene>
    <name evidence="2" type="ORF">DCCM_3082</name>
</gene>
<dbReference type="RefSeq" id="WP_104372287.1">
    <property type="nucleotide sequence ID" value="NZ_BFAV01000125.1"/>
</dbReference>
<dbReference type="EMBL" id="BFAV01000125">
    <property type="protein sequence ID" value="GBF33971.1"/>
    <property type="molecule type" value="Genomic_DNA"/>
</dbReference>
<dbReference type="SMART" id="SM00858">
    <property type="entry name" value="SAF"/>
    <property type="match status" value="1"/>
</dbReference>
<dbReference type="AlphaFoldDB" id="A0A2L2XJ67"/>
<dbReference type="Proteomes" id="UP000239549">
    <property type="component" value="Unassembled WGS sequence"/>
</dbReference>
<sequence>MFFKKNPSAQISKSGKGYLLLASVLCLVTGFLVYQALDMAIPKISVLVTTRELKPGDVITKENLSVVKVPKASVPSDRVTGLDEVLNKHSKTYVAAGDPIRKVHVAEIDGGGNVAARLNLVGKNTLAVALPPESVLGLVLDIGDRLDIIGVVEQPQDKITKGKRIVLGAPVVYVPQKIIEKEQKKDESVIVALTPEQAEKVALAMVKGKLVAAINPIGGDLPATAGITLDRVLE</sequence>
<dbReference type="InterPro" id="IPR013974">
    <property type="entry name" value="SAF"/>
</dbReference>
<protein>
    <submittedName>
        <fullName evidence="2">Flp pilus assembly protein CpaB</fullName>
    </submittedName>
</protein>
<comment type="caution">
    <text evidence="2">The sequence shown here is derived from an EMBL/GenBank/DDBJ whole genome shotgun (WGS) entry which is preliminary data.</text>
</comment>
<name>A0A2L2XJ67_9FIRM</name>
<keyword evidence="3" id="KW-1185">Reference proteome</keyword>
<dbReference type="InterPro" id="IPR017592">
    <property type="entry name" value="Pilus_assmbl_Flp-typ_CpaB"/>
</dbReference>
<dbReference type="Gene3D" id="3.90.1210.10">
    <property type="entry name" value="Antifreeze-like/N-acetylneuraminic acid synthase C-terminal domain"/>
    <property type="match status" value="1"/>
</dbReference>
<dbReference type="CDD" id="cd11614">
    <property type="entry name" value="SAF_CpaB_FlgA_like"/>
    <property type="match status" value="1"/>
</dbReference>
<proteinExistence type="predicted"/>
<dbReference type="Pfam" id="PF08666">
    <property type="entry name" value="SAF"/>
    <property type="match status" value="1"/>
</dbReference>